<evidence type="ECO:0000313" key="3">
    <source>
        <dbReference type="Proteomes" id="UP000178419"/>
    </source>
</evidence>
<comment type="caution">
    <text evidence="2">The sequence shown here is derived from an EMBL/GenBank/DDBJ whole genome shotgun (WGS) entry which is preliminary data.</text>
</comment>
<keyword evidence="1" id="KW-0472">Membrane</keyword>
<evidence type="ECO:0000256" key="1">
    <source>
        <dbReference type="SAM" id="Phobius"/>
    </source>
</evidence>
<keyword evidence="1" id="KW-1133">Transmembrane helix</keyword>
<evidence type="ECO:0008006" key="4">
    <source>
        <dbReference type="Google" id="ProtNLM"/>
    </source>
</evidence>
<keyword evidence="1" id="KW-0812">Transmembrane</keyword>
<dbReference type="Proteomes" id="UP000178419">
    <property type="component" value="Unassembled WGS sequence"/>
</dbReference>
<protein>
    <recommendedName>
        <fullName evidence="4">Baseplate protein J-like domain-containing protein</fullName>
    </recommendedName>
</protein>
<name>A0A1F7XYF4_9BACT</name>
<evidence type="ECO:0000313" key="2">
    <source>
        <dbReference type="EMBL" id="OGM20084.1"/>
    </source>
</evidence>
<accession>A0A1F7XYF4</accession>
<dbReference type="AlphaFoldDB" id="A0A1F7XYF4"/>
<feature type="transmembrane region" description="Helical" evidence="1">
    <location>
        <begin position="392"/>
        <end position="413"/>
    </location>
</feature>
<sequence>MDLKKFLPGKDQSEKEYFWSLVIEPGWVQSGIWRIEEDKAQVVLSSPAFTWETDEDLVQAADNALSSSVQGLPQDIAEPSKTVFGVASSWVEEGQISGEYLEKIKHLCTELSLNPIGFVVLPESIAHLIKSEEGSPLNAIVLGVYKENLEITIFKLGNLLGTAQIARSVSIVDDVTEGLTRFSQTDNLPSRFIIYNGREGELEEVRQELLKVDWNEFKDLKFLHTPKIEIINTKQKVYAVSLAGASELANITSIEIVKESVEEKEGEPDIVASQGINESSFEQKPLEELGFAIEKDVSENLQNLEKEGVEIKEPVSVNNMDRDDIDEIHRNIEEVSLRQPKEPFSFKKVFQFVNSLKSKLTSFKRPASPTANFGVPRKKVWTGFGSGGKKPFVFGLGFLVILLISGFAFWWFYPKATVTIYLAPKRLDETFDIDVDTKVDSTDISKRILKGEVLRKDLSGEKTKDATGTKTVGENAKGEVTLYRVGTQLSLASGTIIHGPENLNFTLNGDVVVASGSASSPGMVKASVTAQEFGSQYNLASGTTFSVGTYTLTDIEAKNENAFSGGSSREITAVSVEDQKVLEEDLTEELTAKVKEQFLENVSSDNFFISESVTATPSSRVFSKKVGDEADTLKFSLTLEAESVVLAKSDLEDVAKEVLKEKVPEGFTLRGEQVDYTFELESKGKDVYSFEVRVSANLLPEINTEEIAQKIRGRSLTVAEEYLRQEAPGFIRAEMRIKPTLPGKLKTLPHIKKNIEIEVAAER</sequence>
<organism evidence="2 3">
    <name type="scientific">Candidatus Woesebacteria bacterium RIFCSPHIGHO2_01_FULL_38_9</name>
    <dbReference type="NCBI Taxonomy" id="1802492"/>
    <lineage>
        <taxon>Bacteria</taxon>
        <taxon>Candidatus Woeseibacteriota</taxon>
    </lineage>
</organism>
<reference evidence="2 3" key="1">
    <citation type="journal article" date="2016" name="Nat. Commun.">
        <title>Thousands of microbial genomes shed light on interconnected biogeochemical processes in an aquifer system.</title>
        <authorList>
            <person name="Anantharaman K."/>
            <person name="Brown C.T."/>
            <person name="Hug L.A."/>
            <person name="Sharon I."/>
            <person name="Castelle C.J."/>
            <person name="Probst A.J."/>
            <person name="Thomas B.C."/>
            <person name="Singh A."/>
            <person name="Wilkins M.J."/>
            <person name="Karaoz U."/>
            <person name="Brodie E.L."/>
            <person name="Williams K.H."/>
            <person name="Hubbard S.S."/>
            <person name="Banfield J.F."/>
        </authorList>
    </citation>
    <scope>NUCLEOTIDE SEQUENCE [LARGE SCALE GENOMIC DNA]</scope>
</reference>
<dbReference type="EMBL" id="MGGE01000052">
    <property type="protein sequence ID" value="OGM20084.1"/>
    <property type="molecule type" value="Genomic_DNA"/>
</dbReference>
<proteinExistence type="predicted"/>
<gene>
    <name evidence="2" type="ORF">A2714_01495</name>
</gene>